<evidence type="ECO:0000313" key="1">
    <source>
        <dbReference type="EMBL" id="KAA6379723.1"/>
    </source>
</evidence>
<dbReference type="EMBL" id="SNRW01008309">
    <property type="protein sequence ID" value="KAA6379723.1"/>
    <property type="molecule type" value="Genomic_DNA"/>
</dbReference>
<sequence>ICIYLSPTFQSSFQSQSSEQSNQQYNQLPAIKPPTLVQQQQILVCERVYVNGRLLDSLGTALTGRIAQDQQPLQNKKISQRTDQNLFTPACPPELSINMNQQQFNAHRGFWAQRSYTLRYLDLDEDDNHRHNLDHDHNHDRNHIYDRELKTGTINQIL</sequence>
<protein>
    <submittedName>
        <fullName evidence="1">Uncharacterized protein</fullName>
    </submittedName>
</protein>
<name>A0A5J4VB25_9EUKA</name>
<dbReference type="AlphaFoldDB" id="A0A5J4VB25"/>
<organism evidence="1 2">
    <name type="scientific">Streblomastix strix</name>
    <dbReference type="NCBI Taxonomy" id="222440"/>
    <lineage>
        <taxon>Eukaryota</taxon>
        <taxon>Metamonada</taxon>
        <taxon>Preaxostyla</taxon>
        <taxon>Oxymonadida</taxon>
        <taxon>Streblomastigidae</taxon>
        <taxon>Streblomastix</taxon>
    </lineage>
</organism>
<gene>
    <name evidence="1" type="ORF">EZS28_024746</name>
</gene>
<proteinExistence type="predicted"/>
<dbReference type="Proteomes" id="UP000324800">
    <property type="component" value="Unassembled WGS sequence"/>
</dbReference>
<feature type="non-terminal residue" evidence="1">
    <location>
        <position position="1"/>
    </location>
</feature>
<evidence type="ECO:0000313" key="2">
    <source>
        <dbReference type="Proteomes" id="UP000324800"/>
    </source>
</evidence>
<accession>A0A5J4VB25</accession>
<reference evidence="1 2" key="1">
    <citation type="submission" date="2019-03" db="EMBL/GenBank/DDBJ databases">
        <title>Single cell metagenomics reveals metabolic interactions within the superorganism composed of flagellate Streblomastix strix and complex community of Bacteroidetes bacteria on its surface.</title>
        <authorList>
            <person name="Treitli S.C."/>
            <person name="Kolisko M."/>
            <person name="Husnik F."/>
            <person name="Keeling P."/>
            <person name="Hampl V."/>
        </authorList>
    </citation>
    <scope>NUCLEOTIDE SEQUENCE [LARGE SCALE GENOMIC DNA]</scope>
    <source>
        <strain evidence="1">ST1C</strain>
    </source>
</reference>
<comment type="caution">
    <text evidence="1">The sequence shown here is derived from an EMBL/GenBank/DDBJ whole genome shotgun (WGS) entry which is preliminary data.</text>
</comment>